<evidence type="ECO:0000256" key="1">
    <source>
        <dbReference type="ARBA" id="ARBA00004141"/>
    </source>
</evidence>
<evidence type="ECO:0000256" key="2">
    <source>
        <dbReference type="ARBA" id="ARBA00022448"/>
    </source>
</evidence>
<feature type="transmembrane region" description="Helical" evidence="6">
    <location>
        <begin position="331"/>
        <end position="351"/>
    </location>
</feature>
<feature type="transmembrane region" description="Helical" evidence="6">
    <location>
        <begin position="131"/>
        <end position="154"/>
    </location>
</feature>
<dbReference type="InterPro" id="IPR036259">
    <property type="entry name" value="MFS_trans_sf"/>
</dbReference>
<dbReference type="PANTHER" id="PTHR43791:SF36">
    <property type="entry name" value="TRANSPORTER, PUTATIVE (AFU_ORTHOLOGUE AFUA_6G08340)-RELATED"/>
    <property type="match status" value="1"/>
</dbReference>
<feature type="transmembrane region" description="Helical" evidence="6">
    <location>
        <begin position="96"/>
        <end position="116"/>
    </location>
</feature>
<evidence type="ECO:0000313" key="9">
    <source>
        <dbReference type="Proteomes" id="UP000789759"/>
    </source>
</evidence>
<dbReference type="GO" id="GO:0016020">
    <property type="term" value="C:membrane"/>
    <property type="evidence" value="ECO:0007669"/>
    <property type="project" value="UniProtKB-SubCell"/>
</dbReference>
<dbReference type="EMBL" id="CAJVQA010003452">
    <property type="protein sequence ID" value="CAG8574851.1"/>
    <property type="molecule type" value="Genomic_DNA"/>
</dbReference>
<gene>
    <name evidence="8" type="ORF">CPELLU_LOCUS5817</name>
</gene>
<keyword evidence="5 6" id="KW-0472">Membrane</keyword>
<reference evidence="8" key="1">
    <citation type="submission" date="2021-06" db="EMBL/GenBank/DDBJ databases">
        <authorList>
            <person name="Kallberg Y."/>
            <person name="Tangrot J."/>
            <person name="Rosling A."/>
        </authorList>
    </citation>
    <scope>NUCLEOTIDE SEQUENCE</scope>
    <source>
        <strain evidence="8">FL966</strain>
    </source>
</reference>
<dbReference type="PANTHER" id="PTHR43791">
    <property type="entry name" value="PERMEASE-RELATED"/>
    <property type="match status" value="1"/>
</dbReference>
<evidence type="ECO:0000256" key="5">
    <source>
        <dbReference type="ARBA" id="ARBA00023136"/>
    </source>
</evidence>
<dbReference type="GO" id="GO:0022857">
    <property type="term" value="F:transmembrane transporter activity"/>
    <property type="evidence" value="ECO:0007669"/>
    <property type="project" value="InterPro"/>
</dbReference>
<name>A0A9N9BN71_9GLOM</name>
<keyword evidence="4 6" id="KW-1133">Transmembrane helix</keyword>
<comment type="subcellular location">
    <subcellularLocation>
        <location evidence="1">Membrane</location>
        <topology evidence="1">Multi-pass membrane protein</topology>
    </subcellularLocation>
</comment>
<evidence type="ECO:0000256" key="4">
    <source>
        <dbReference type="ARBA" id="ARBA00022989"/>
    </source>
</evidence>
<feature type="domain" description="Major facilitator superfamily (MFS) profile" evidence="7">
    <location>
        <begin position="37"/>
        <end position="456"/>
    </location>
</feature>
<dbReference type="Proteomes" id="UP000789759">
    <property type="component" value="Unassembled WGS sequence"/>
</dbReference>
<keyword evidence="2" id="KW-0813">Transport</keyword>
<dbReference type="PROSITE" id="PS50850">
    <property type="entry name" value="MFS"/>
    <property type="match status" value="1"/>
</dbReference>
<proteinExistence type="predicted"/>
<protein>
    <submittedName>
        <fullName evidence="8">20838_t:CDS:1</fullName>
    </submittedName>
</protein>
<feature type="transmembrane region" description="Helical" evidence="6">
    <location>
        <begin position="396"/>
        <end position="418"/>
    </location>
</feature>
<feature type="transmembrane region" description="Helical" evidence="6">
    <location>
        <begin position="198"/>
        <end position="218"/>
    </location>
</feature>
<dbReference type="Gene3D" id="1.20.1250.20">
    <property type="entry name" value="MFS general substrate transporter like domains"/>
    <property type="match status" value="2"/>
</dbReference>
<evidence type="ECO:0000313" key="8">
    <source>
        <dbReference type="EMBL" id="CAG8574851.1"/>
    </source>
</evidence>
<feature type="transmembrane region" description="Helical" evidence="6">
    <location>
        <begin position="70"/>
        <end position="89"/>
    </location>
</feature>
<feature type="transmembrane region" description="Helical" evidence="6">
    <location>
        <begin position="300"/>
        <end position="319"/>
    </location>
</feature>
<feature type="transmembrane region" description="Helical" evidence="6">
    <location>
        <begin position="33"/>
        <end position="50"/>
    </location>
</feature>
<accession>A0A9N9BN71</accession>
<sequence>MPIEDKRENESNESYDPENENYKILEKRIVRKCDIYVLPILAATYLLGIVDLSNIGNAIVAGFDYNYLKTTPFLFTLAMSAHFIGYIIFEIPSNWVTRILGFNVWMPIIMVCWAAMSMCQAACKTATQLGIVRFLLGTFEAGYPPSIVGYVGLFYSKKEVTLRYSIFMALITIGGAFSGFASYFIVQISGTSLAGFQWLFIIENIPTILLALIIALVLSRGPGNARFLTPEEREFAVERLKSEGGPNQVDRSIAKAQIKLVFTDFLTYTQMTLFLVSSIPFYALNIYLPTLVYQLGFNDIQAQIMTIPPLLVSTIFMIINSWISDKYQVRSWNILTGYLLSIIGLIGMIATQANVPSLYNLRYFFTILLACGAYSVLPIIFSWCTCNIVGQYKRSTLIAVTLTFDQIGGIIGILIFPATDAPSFLMGNTVCLVAMLFASIITIGLKIYFELINKKRDLAILADHNYKLSDSDLKNSKKIREIAMKLVEKEPMYDEVLCDRHPNWRYMT</sequence>
<keyword evidence="9" id="KW-1185">Reference proteome</keyword>
<feature type="transmembrane region" description="Helical" evidence="6">
    <location>
        <begin position="363"/>
        <end position="384"/>
    </location>
</feature>
<dbReference type="SUPFAM" id="SSF103473">
    <property type="entry name" value="MFS general substrate transporter"/>
    <property type="match status" value="1"/>
</dbReference>
<organism evidence="8 9">
    <name type="scientific">Cetraspora pellucida</name>
    <dbReference type="NCBI Taxonomy" id="1433469"/>
    <lineage>
        <taxon>Eukaryota</taxon>
        <taxon>Fungi</taxon>
        <taxon>Fungi incertae sedis</taxon>
        <taxon>Mucoromycota</taxon>
        <taxon>Glomeromycotina</taxon>
        <taxon>Glomeromycetes</taxon>
        <taxon>Diversisporales</taxon>
        <taxon>Gigasporaceae</taxon>
        <taxon>Cetraspora</taxon>
    </lineage>
</organism>
<feature type="transmembrane region" description="Helical" evidence="6">
    <location>
        <begin position="166"/>
        <end position="186"/>
    </location>
</feature>
<dbReference type="Pfam" id="PF07690">
    <property type="entry name" value="MFS_1"/>
    <property type="match status" value="1"/>
</dbReference>
<dbReference type="OrthoDB" id="2985014at2759"/>
<dbReference type="AlphaFoldDB" id="A0A9N9BN71"/>
<dbReference type="InterPro" id="IPR020846">
    <property type="entry name" value="MFS_dom"/>
</dbReference>
<dbReference type="FunFam" id="1.20.1250.20:FF:000013">
    <property type="entry name" value="MFS general substrate transporter"/>
    <property type="match status" value="1"/>
</dbReference>
<dbReference type="InterPro" id="IPR011701">
    <property type="entry name" value="MFS"/>
</dbReference>
<evidence type="ECO:0000256" key="6">
    <source>
        <dbReference type="SAM" id="Phobius"/>
    </source>
</evidence>
<feature type="transmembrane region" description="Helical" evidence="6">
    <location>
        <begin position="424"/>
        <end position="449"/>
    </location>
</feature>
<feature type="transmembrane region" description="Helical" evidence="6">
    <location>
        <begin position="265"/>
        <end position="288"/>
    </location>
</feature>
<evidence type="ECO:0000256" key="3">
    <source>
        <dbReference type="ARBA" id="ARBA00022692"/>
    </source>
</evidence>
<keyword evidence="3 6" id="KW-0812">Transmembrane</keyword>
<comment type="caution">
    <text evidence="8">The sequence shown here is derived from an EMBL/GenBank/DDBJ whole genome shotgun (WGS) entry which is preliminary data.</text>
</comment>
<evidence type="ECO:0000259" key="7">
    <source>
        <dbReference type="PROSITE" id="PS50850"/>
    </source>
</evidence>